<keyword evidence="1" id="KW-0472">Membrane</keyword>
<gene>
    <name evidence="3" type="ORF">E4O86_13920</name>
</gene>
<feature type="transmembrane region" description="Helical" evidence="1">
    <location>
        <begin position="16"/>
        <end position="37"/>
    </location>
</feature>
<evidence type="ECO:0000256" key="1">
    <source>
        <dbReference type="SAM" id="Phobius"/>
    </source>
</evidence>
<reference evidence="3" key="1">
    <citation type="submission" date="2019-03" db="EMBL/GenBank/DDBJ databases">
        <title>Afifella sp. nov., isolated from activated sludge.</title>
        <authorList>
            <person name="Li Q."/>
            <person name="Liu Y."/>
        </authorList>
    </citation>
    <scope>NUCLEOTIDE SEQUENCE</scope>
    <source>
        <strain evidence="3">L72</strain>
    </source>
</reference>
<dbReference type="OrthoDB" id="7355117at2"/>
<name>A0A964T5F6_9HYPH</name>
<keyword evidence="1" id="KW-1133">Transmembrane helix</keyword>
<dbReference type="EMBL" id="SPKJ01000049">
    <property type="protein sequence ID" value="MYZ48808.1"/>
    <property type="molecule type" value="Genomic_DNA"/>
</dbReference>
<protein>
    <submittedName>
        <fullName evidence="3">Pilus assembly protein</fullName>
    </submittedName>
</protein>
<comment type="caution">
    <text evidence="3">The sequence shown here is derived from an EMBL/GenBank/DDBJ whole genome shotgun (WGS) entry which is preliminary data.</text>
</comment>
<evidence type="ECO:0000313" key="3">
    <source>
        <dbReference type="EMBL" id="MYZ48808.1"/>
    </source>
</evidence>
<dbReference type="RefSeq" id="WP_161141154.1">
    <property type="nucleotide sequence ID" value="NZ_SPKJ01000049.1"/>
</dbReference>
<dbReference type="Proteomes" id="UP000773614">
    <property type="component" value="Unassembled WGS sequence"/>
</dbReference>
<sequence length="188" mass="20447">MRACTRLLRFAADRSGVAAIEFGLAAPVMILLFLGGFDMCRYLLANFKADRVAFSVADIVTQYKMVTSTEVADAFQAAAEIMDPFEFASDGVVIMSSVYRKDSWSTPVIRWQCTGGGTLQHQSALGAAGDYATLPPNVTLGARENLLIAEVFYDYHPLFSGVIPQEVQVYKTAIFRPRLGTLTSAPGC</sequence>
<keyword evidence="1" id="KW-0812">Transmembrane</keyword>
<dbReference type="Pfam" id="PF07811">
    <property type="entry name" value="TadE"/>
    <property type="match status" value="1"/>
</dbReference>
<accession>A0A964T5F6</accession>
<organism evidence="3 4">
    <name type="scientific">Propylenella binzhouense</name>
    <dbReference type="NCBI Taxonomy" id="2555902"/>
    <lineage>
        <taxon>Bacteria</taxon>
        <taxon>Pseudomonadati</taxon>
        <taxon>Pseudomonadota</taxon>
        <taxon>Alphaproteobacteria</taxon>
        <taxon>Hyphomicrobiales</taxon>
        <taxon>Propylenellaceae</taxon>
        <taxon>Propylenella</taxon>
    </lineage>
</organism>
<dbReference type="InterPro" id="IPR012495">
    <property type="entry name" value="TadE-like_dom"/>
</dbReference>
<evidence type="ECO:0000313" key="4">
    <source>
        <dbReference type="Proteomes" id="UP000773614"/>
    </source>
</evidence>
<keyword evidence="4" id="KW-1185">Reference proteome</keyword>
<evidence type="ECO:0000259" key="2">
    <source>
        <dbReference type="Pfam" id="PF07811"/>
    </source>
</evidence>
<feature type="domain" description="TadE-like" evidence="2">
    <location>
        <begin position="16"/>
        <end position="57"/>
    </location>
</feature>
<dbReference type="AlphaFoldDB" id="A0A964T5F6"/>
<proteinExistence type="predicted"/>